<feature type="compositionally biased region" description="Gly residues" evidence="1">
    <location>
        <begin position="118"/>
        <end position="127"/>
    </location>
</feature>
<feature type="region of interest" description="Disordered" evidence="1">
    <location>
        <begin position="83"/>
        <end position="127"/>
    </location>
</feature>
<keyword evidence="2" id="KW-1133">Transmembrane helix</keyword>
<accession>A0A645F069</accession>
<proteinExistence type="predicted"/>
<dbReference type="AlphaFoldDB" id="A0A645F069"/>
<protein>
    <submittedName>
        <fullName evidence="3">Uncharacterized protein</fullName>
    </submittedName>
</protein>
<comment type="caution">
    <text evidence="3">The sequence shown here is derived from an EMBL/GenBank/DDBJ whole genome shotgun (WGS) entry which is preliminary data.</text>
</comment>
<feature type="transmembrane region" description="Helical" evidence="2">
    <location>
        <begin position="43"/>
        <end position="62"/>
    </location>
</feature>
<evidence type="ECO:0000256" key="1">
    <source>
        <dbReference type="SAM" id="MobiDB-lite"/>
    </source>
</evidence>
<keyword evidence="2" id="KW-0472">Membrane</keyword>
<organism evidence="3">
    <name type="scientific">bioreactor metagenome</name>
    <dbReference type="NCBI Taxonomy" id="1076179"/>
    <lineage>
        <taxon>unclassified sequences</taxon>
        <taxon>metagenomes</taxon>
        <taxon>ecological metagenomes</taxon>
    </lineage>
</organism>
<dbReference type="EMBL" id="VSSQ01051914">
    <property type="protein sequence ID" value="MPN06034.1"/>
    <property type="molecule type" value="Genomic_DNA"/>
</dbReference>
<keyword evidence="2" id="KW-0812">Transmembrane</keyword>
<evidence type="ECO:0000256" key="2">
    <source>
        <dbReference type="SAM" id="Phobius"/>
    </source>
</evidence>
<sequence length="127" mass="13939">MRQNSEEHEDHVDDIQGQVEAGGCKIINQIAEAHDQRDDPEDLAVLDVLGGSLYGIVLYLLFLQQGGVNGDRVLLIGMHAPVDKGHENEDDEDHDKVHGMENSLGDRNREGYVRDGGLRGNGQRNGA</sequence>
<reference evidence="3" key="1">
    <citation type="submission" date="2019-08" db="EMBL/GenBank/DDBJ databases">
        <authorList>
            <person name="Kucharzyk K."/>
            <person name="Murdoch R.W."/>
            <person name="Higgins S."/>
            <person name="Loffler F."/>
        </authorList>
    </citation>
    <scope>NUCLEOTIDE SEQUENCE</scope>
</reference>
<gene>
    <name evidence="3" type="ORF">SDC9_153288</name>
</gene>
<feature type="compositionally biased region" description="Basic and acidic residues" evidence="1">
    <location>
        <begin position="94"/>
        <end position="117"/>
    </location>
</feature>
<evidence type="ECO:0000313" key="3">
    <source>
        <dbReference type="EMBL" id="MPN06034.1"/>
    </source>
</evidence>
<name>A0A645F069_9ZZZZ</name>